<dbReference type="Proteomes" id="UP000276309">
    <property type="component" value="Chromosome"/>
</dbReference>
<organism evidence="1 2">
    <name type="scientific">Euzebyella marina</name>
    <dbReference type="NCBI Taxonomy" id="1761453"/>
    <lineage>
        <taxon>Bacteria</taxon>
        <taxon>Pseudomonadati</taxon>
        <taxon>Bacteroidota</taxon>
        <taxon>Flavobacteriia</taxon>
        <taxon>Flavobacteriales</taxon>
        <taxon>Flavobacteriaceae</taxon>
        <taxon>Euzebyella</taxon>
    </lineage>
</organism>
<dbReference type="AlphaFoldDB" id="A0A3G2L4I9"/>
<sequence>MAFKMGEFSNLENLFETPLQEILIKTVVLPYVYLQMNAPHYFNLFEILIIIGENKVITH</sequence>
<reference evidence="1 2" key="1">
    <citation type="submission" date="2018-08" db="EMBL/GenBank/DDBJ databases">
        <title>The reduced genetic potential of extracellular carbohydrate catabolism in Euzebyella marina RN62, a Flavobacteriia bacterium isolated from the hadal water.</title>
        <authorList>
            <person name="Xue C."/>
        </authorList>
    </citation>
    <scope>NUCLEOTIDE SEQUENCE [LARGE SCALE GENOMIC DNA]</scope>
    <source>
        <strain evidence="1 2">RN62</strain>
    </source>
</reference>
<dbReference type="EMBL" id="CP032050">
    <property type="protein sequence ID" value="AYN67177.1"/>
    <property type="molecule type" value="Genomic_DNA"/>
</dbReference>
<protein>
    <submittedName>
        <fullName evidence="1">Uncharacterized protein</fullName>
    </submittedName>
</protein>
<dbReference type="KEGG" id="emar:D1013_07275"/>
<evidence type="ECO:0000313" key="1">
    <source>
        <dbReference type="EMBL" id="AYN67177.1"/>
    </source>
</evidence>
<accession>A0A3G2L4I9</accession>
<keyword evidence="2" id="KW-1185">Reference proteome</keyword>
<evidence type="ECO:0000313" key="2">
    <source>
        <dbReference type="Proteomes" id="UP000276309"/>
    </source>
</evidence>
<name>A0A3G2L4I9_9FLAO</name>
<gene>
    <name evidence="1" type="ORF">D1013_07275</name>
</gene>
<proteinExistence type="predicted"/>